<dbReference type="Pfam" id="PF07992">
    <property type="entry name" value="Pyr_redox_2"/>
    <property type="match status" value="1"/>
</dbReference>
<feature type="domain" description="NADH:flavin oxidoreductase/NADH oxidase N-terminal" evidence="10">
    <location>
        <begin position="80"/>
        <end position="422"/>
    </location>
</feature>
<dbReference type="SUPFAM" id="SSF51971">
    <property type="entry name" value="Nucleotide-binding domain"/>
    <property type="match status" value="1"/>
</dbReference>
<comment type="similarity">
    <text evidence="3">In the N-terminal section; belongs to the NADH:flavin oxidoreductase/NADH oxidase family.</text>
</comment>
<dbReference type="Proteomes" id="UP000594463">
    <property type="component" value="Chromosome"/>
</dbReference>
<keyword evidence="4" id="KW-0285">Flavoprotein</keyword>
<evidence type="ECO:0000256" key="2">
    <source>
        <dbReference type="ARBA" id="ARBA00001966"/>
    </source>
</evidence>
<keyword evidence="8" id="KW-0408">Iron</keyword>
<organism evidence="12 13">
    <name type="scientific">Atribacter laminatus</name>
    <dbReference type="NCBI Taxonomy" id="2847778"/>
    <lineage>
        <taxon>Bacteria</taxon>
        <taxon>Pseudomonadati</taxon>
        <taxon>Atribacterota</taxon>
        <taxon>Atribacteria</taxon>
        <taxon>Atribacterales</taxon>
        <taxon>Atribacteraceae</taxon>
        <taxon>Atribacter</taxon>
    </lineage>
</organism>
<dbReference type="Pfam" id="PF00724">
    <property type="entry name" value="Oxidored_FMN"/>
    <property type="match status" value="1"/>
</dbReference>
<proteinExistence type="inferred from homology"/>
<evidence type="ECO:0000259" key="11">
    <source>
        <dbReference type="Pfam" id="PF07992"/>
    </source>
</evidence>
<evidence type="ECO:0000256" key="5">
    <source>
        <dbReference type="ARBA" id="ARBA00022643"/>
    </source>
</evidence>
<sequence>MLFETGLWVLGYIIRVTGFARALEMPPWFYLSRFNETGLEFLPKDPHNNENYINRYLYLNRLGGVPTLGRTFNMEKFHCLFEPILIGEILVPNRICHVPTITSSSHIDGSVSEKNINHYSTIAKGGTGFIVVGGTSVDEKSCRSTGSNMVVDEDHYIPGLAWLAESMHRYGAKCAVQLQHPGRQVSLSKQDNIVSNDCEGLIPWSQNQTIFNADAIAINKTVQALSADEVIGLVGLFSEAAWRVMQAGFDAVELHAAHGYLLSQFLSPYFNKRNDRFGGSFENRLRLPLAIVDSIQKKCGKGFPVLIRYSVDEWVPEGRDLTESVKIAKEFENAGVAALDLSQSVQEKPGAGFDPMYYPEGWTIYASEEIKKQVKIPVINSHSLRNPEYCEQILAEGKTDLIGLSRQLLADPYWPLKTKYGKTRAIRRCISCLTGCWSDSILAKKEVTCAINPSCNNLHLEIKKKTTAPVHIAVVGGGPAGLEAARVAHERGHFVTLFEKSGELGGAILGCCLVNGKEKMKWYADWIRYQIAVLGIEVQLRTSPSIEELSSFDLVINATGAQSYVPEVHGLKEVVIPFEKVMTCPKVACEFHPQDRKSLPLKGTKIIIWGDHYAAADTAAYLASIGKEVTIITDQKEFGSKIEVIHKYVLFKRFQQTDAEALSSKPFKYPVKIYTNSKINEIKENELFLVDKSFNQVNIPYDHVVTCWTKPNIDLYQQIKAAGIDVVNIGDSVKPRNLHAAVKDGTTIGLTIEEHNLFNPNGNPINDLPIDVVGQILKP</sequence>
<evidence type="ECO:0000313" key="13">
    <source>
        <dbReference type="Proteomes" id="UP000594463"/>
    </source>
</evidence>
<dbReference type="GO" id="GO:0010181">
    <property type="term" value="F:FMN binding"/>
    <property type="evidence" value="ECO:0007669"/>
    <property type="project" value="InterPro"/>
</dbReference>
<name>A0A7T1AL00_ATRLM</name>
<dbReference type="PANTHER" id="PTHR42917:SF2">
    <property type="entry name" value="2,4-DIENOYL-COA REDUCTASE [(2E)-ENOYL-COA-PRODUCING]"/>
    <property type="match status" value="1"/>
</dbReference>
<dbReference type="Gene3D" id="3.40.50.720">
    <property type="entry name" value="NAD(P)-binding Rossmann-like Domain"/>
    <property type="match status" value="1"/>
</dbReference>
<comment type="cofactor">
    <cofactor evidence="1">
        <name>FMN</name>
        <dbReference type="ChEBI" id="CHEBI:58210"/>
    </cofactor>
</comment>
<dbReference type="EMBL" id="CP065383">
    <property type="protein sequence ID" value="QPM67852.1"/>
    <property type="molecule type" value="Genomic_DNA"/>
</dbReference>
<dbReference type="InterPro" id="IPR023753">
    <property type="entry name" value="FAD/NAD-binding_dom"/>
</dbReference>
<dbReference type="PRINTS" id="PR00419">
    <property type="entry name" value="ADXRDTASE"/>
</dbReference>
<dbReference type="EC" id="1.-.-.-" evidence="12"/>
<evidence type="ECO:0000256" key="9">
    <source>
        <dbReference type="ARBA" id="ARBA00023014"/>
    </source>
</evidence>
<keyword evidence="6" id="KW-0479">Metal-binding</keyword>
<keyword evidence="7 12" id="KW-0560">Oxidoreductase</keyword>
<dbReference type="GO" id="GO:0046872">
    <property type="term" value="F:metal ion binding"/>
    <property type="evidence" value="ECO:0007669"/>
    <property type="project" value="UniProtKB-KW"/>
</dbReference>
<dbReference type="InterPro" id="IPR013785">
    <property type="entry name" value="Aldolase_TIM"/>
</dbReference>
<accession>A0A7T1AL00</accession>
<gene>
    <name evidence="12" type="ORF">RT761_01065</name>
</gene>
<reference evidence="12 13" key="1">
    <citation type="journal article" date="2021" name="Nat. Commun.">
        <title>Isolation of a member of the candidate phylum Atribacteria reveals a unique cell membrane structure.</title>
        <authorList>
            <person name="Taiki K."/>
            <person name="Nobu M.K."/>
            <person name="Kusada H."/>
            <person name="Meng X.-Y."/>
            <person name="Hosoki N."/>
            <person name="Uematsu K."/>
            <person name="Yoshioka H."/>
            <person name="Kamagata Y."/>
            <person name="Tamaki H."/>
        </authorList>
    </citation>
    <scope>NUCLEOTIDE SEQUENCE [LARGE SCALE GENOMIC DNA]</scope>
    <source>
        <strain evidence="12 13">RT761</strain>
    </source>
</reference>
<dbReference type="AlphaFoldDB" id="A0A7T1AL00"/>
<evidence type="ECO:0000256" key="7">
    <source>
        <dbReference type="ARBA" id="ARBA00023002"/>
    </source>
</evidence>
<dbReference type="Gene3D" id="3.50.50.60">
    <property type="entry name" value="FAD/NAD(P)-binding domain"/>
    <property type="match status" value="1"/>
</dbReference>
<protein>
    <submittedName>
        <fullName evidence="12">NADH oxidase</fullName>
        <ecNumber evidence="12">1.-.-.-</ecNumber>
    </submittedName>
</protein>
<dbReference type="GO" id="GO:0016491">
    <property type="term" value="F:oxidoreductase activity"/>
    <property type="evidence" value="ECO:0007669"/>
    <property type="project" value="UniProtKB-KW"/>
</dbReference>
<feature type="domain" description="FAD/NAD(P)-binding" evidence="11">
    <location>
        <begin position="471"/>
        <end position="724"/>
    </location>
</feature>
<comment type="cofactor">
    <cofactor evidence="2">
        <name>[4Fe-4S] cluster</name>
        <dbReference type="ChEBI" id="CHEBI:49883"/>
    </cofactor>
</comment>
<evidence type="ECO:0000313" key="12">
    <source>
        <dbReference type="EMBL" id="QPM67852.1"/>
    </source>
</evidence>
<dbReference type="SUPFAM" id="SSF51395">
    <property type="entry name" value="FMN-linked oxidoreductases"/>
    <property type="match status" value="1"/>
</dbReference>
<dbReference type="InterPro" id="IPR001155">
    <property type="entry name" value="OxRdtase_FMN_N"/>
</dbReference>
<dbReference type="CDD" id="cd02803">
    <property type="entry name" value="OYE_like_FMN_family"/>
    <property type="match status" value="1"/>
</dbReference>
<dbReference type="KEGG" id="alam:RT761_01065"/>
<dbReference type="InterPro" id="IPR036188">
    <property type="entry name" value="FAD/NAD-bd_sf"/>
</dbReference>
<dbReference type="PANTHER" id="PTHR42917">
    <property type="entry name" value="2,4-DIENOYL-COA REDUCTASE"/>
    <property type="match status" value="1"/>
</dbReference>
<evidence type="ECO:0000256" key="6">
    <source>
        <dbReference type="ARBA" id="ARBA00022723"/>
    </source>
</evidence>
<evidence type="ECO:0000256" key="4">
    <source>
        <dbReference type="ARBA" id="ARBA00022630"/>
    </source>
</evidence>
<dbReference type="GO" id="GO:0051536">
    <property type="term" value="F:iron-sulfur cluster binding"/>
    <property type="evidence" value="ECO:0007669"/>
    <property type="project" value="UniProtKB-KW"/>
</dbReference>
<dbReference type="Gene3D" id="3.20.20.70">
    <property type="entry name" value="Aldolase class I"/>
    <property type="match status" value="1"/>
</dbReference>
<evidence type="ECO:0000256" key="3">
    <source>
        <dbReference type="ARBA" id="ARBA00011048"/>
    </source>
</evidence>
<evidence type="ECO:0000256" key="8">
    <source>
        <dbReference type="ARBA" id="ARBA00023004"/>
    </source>
</evidence>
<keyword evidence="9" id="KW-0411">Iron-sulfur</keyword>
<evidence type="ECO:0000256" key="1">
    <source>
        <dbReference type="ARBA" id="ARBA00001917"/>
    </source>
</evidence>
<keyword evidence="13" id="KW-1185">Reference proteome</keyword>
<evidence type="ECO:0000259" key="10">
    <source>
        <dbReference type="Pfam" id="PF00724"/>
    </source>
</evidence>
<keyword evidence="5" id="KW-0288">FMN</keyword>
<dbReference type="SUPFAM" id="SSF51905">
    <property type="entry name" value="FAD/NAD(P)-binding domain"/>
    <property type="match status" value="1"/>
</dbReference>
<dbReference type="InterPro" id="IPR051793">
    <property type="entry name" value="NADH:flavin_oxidoreductase"/>
</dbReference>